<evidence type="ECO:0000256" key="1">
    <source>
        <dbReference type="ARBA" id="ARBA00000085"/>
    </source>
</evidence>
<dbReference type="PRINTS" id="PR00344">
    <property type="entry name" value="BCTRLSENSOR"/>
</dbReference>
<evidence type="ECO:0000256" key="11">
    <source>
        <dbReference type="ARBA" id="ARBA00022989"/>
    </source>
</evidence>
<dbReference type="CDD" id="cd00082">
    <property type="entry name" value="HisKA"/>
    <property type="match status" value="1"/>
</dbReference>
<dbReference type="GO" id="GO:0000155">
    <property type="term" value="F:phosphorelay sensor kinase activity"/>
    <property type="evidence" value="ECO:0007669"/>
    <property type="project" value="InterPro"/>
</dbReference>
<dbReference type="InterPro" id="IPR036890">
    <property type="entry name" value="HATPase_C_sf"/>
</dbReference>
<dbReference type="SUPFAM" id="SSF55874">
    <property type="entry name" value="ATPase domain of HSP90 chaperone/DNA topoisomerase II/histidine kinase"/>
    <property type="match status" value="1"/>
</dbReference>
<dbReference type="Pfam" id="PF00672">
    <property type="entry name" value="HAMP"/>
    <property type="match status" value="1"/>
</dbReference>
<keyword evidence="9 17" id="KW-0418">Kinase</keyword>
<dbReference type="InterPro" id="IPR003661">
    <property type="entry name" value="HisK_dim/P_dom"/>
</dbReference>
<evidence type="ECO:0000256" key="2">
    <source>
        <dbReference type="ARBA" id="ARBA00004651"/>
    </source>
</evidence>
<dbReference type="RefSeq" id="WP_111441007.1">
    <property type="nucleotide sequence ID" value="NZ_QKZI01000014.1"/>
</dbReference>
<keyword evidence="11 14" id="KW-1133">Transmembrane helix</keyword>
<dbReference type="OrthoDB" id="9786919at2"/>
<keyword evidence="18" id="KW-1185">Reference proteome</keyword>
<protein>
    <recommendedName>
        <fullName evidence="3">histidine kinase</fullName>
        <ecNumber evidence="3">2.7.13.3</ecNumber>
    </recommendedName>
</protein>
<dbReference type="Pfam" id="PF00512">
    <property type="entry name" value="HisKA"/>
    <property type="match status" value="1"/>
</dbReference>
<keyword evidence="12" id="KW-0902">Two-component regulatory system</keyword>
<keyword evidence="8" id="KW-0547">Nucleotide-binding</keyword>
<sequence>MKLKTKIHLFSTALMLIVIVFMTVFIYQLFERMAYDTEYNQLSKRSEELIAALAKADELIDPNTILRAYMPPNGSIRVIGSDNRVLTQVQSAEGIEQVTIEHGGNAYTIQEWNGIPLLSTAVPTIWVDGSIVQLQFSQMLEDVQQNMEQLRLILIGVTVFSMLPILASSVALGKLVTKPIDSLILTMSKSRKSGTYETIDIEHNRKDELATLSLTFNEMMEQLEQNFVKQEQFVSNASHELKTPLTVIESYASLLNRRGFDNKEVSNEAIKAILMESSRMRVMIEQMLQAAKYRENGDIQFVYVSIQKIVEETLSQMKQAYNRKFQLTGDLSVDAYTNEAKLKQLLFILLDNARKYSEHEIIVSIQEENNYVTISVQDFGEGIDVKYLPYLFERFYRIDEGRSRKMGGTGLGLAIAKEIVVSLHGEIKIESERGIGTSFIIHLPKSDNLINF</sequence>
<evidence type="ECO:0000256" key="7">
    <source>
        <dbReference type="ARBA" id="ARBA00022692"/>
    </source>
</evidence>
<dbReference type="Pfam" id="PF02518">
    <property type="entry name" value="HATPase_c"/>
    <property type="match status" value="1"/>
</dbReference>
<dbReference type="InterPro" id="IPR050398">
    <property type="entry name" value="HssS/ArlS-like"/>
</dbReference>
<accession>A0A2W7MCQ0</accession>
<evidence type="ECO:0000256" key="6">
    <source>
        <dbReference type="ARBA" id="ARBA00022679"/>
    </source>
</evidence>
<dbReference type="EC" id="2.7.13.3" evidence="3"/>
<evidence type="ECO:0000259" key="15">
    <source>
        <dbReference type="PROSITE" id="PS50109"/>
    </source>
</evidence>
<dbReference type="PANTHER" id="PTHR45528">
    <property type="entry name" value="SENSOR HISTIDINE KINASE CPXA"/>
    <property type="match status" value="1"/>
</dbReference>
<keyword evidence="6" id="KW-0808">Transferase</keyword>
<reference evidence="17 18" key="1">
    <citation type="submission" date="2018-06" db="EMBL/GenBank/DDBJ databases">
        <title>Genomic Encyclopedia of Type Strains, Phase IV (KMG-IV): sequencing the most valuable type-strain genomes for metagenomic binning, comparative biology and taxonomic classification.</title>
        <authorList>
            <person name="Goeker M."/>
        </authorList>
    </citation>
    <scope>NUCLEOTIDE SEQUENCE [LARGE SCALE GENOMIC DNA]</scope>
    <source>
        <strain evidence="17 18">DSM 5</strain>
    </source>
</reference>
<evidence type="ECO:0000256" key="4">
    <source>
        <dbReference type="ARBA" id="ARBA00022475"/>
    </source>
</evidence>
<evidence type="ECO:0000313" key="17">
    <source>
        <dbReference type="EMBL" id="PZX01655.1"/>
    </source>
</evidence>
<comment type="caution">
    <text evidence="17">The sequence shown here is derived from an EMBL/GenBank/DDBJ whole genome shotgun (WGS) entry which is preliminary data.</text>
</comment>
<name>A0A2W7MCQ0_9BACI</name>
<dbReference type="EMBL" id="QKZI01000014">
    <property type="protein sequence ID" value="PZX01655.1"/>
    <property type="molecule type" value="Genomic_DNA"/>
</dbReference>
<dbReference type="SUPFAM" id="SSF47384">
    <property type="entry name" value="Homodimeric domain of signal transducing histidine kinase"/>
    <property type="match status" value="1"/>
</dbReference>
<evidence type="ECO:0000256" key="14">
    <source>
        <dbReference type="SAM" id="Phobius"/>
    </source>
</evidence>
<gene>
    <name evidence="17" type="ORF">C7437_11433</name>
</gene>
<dbReference type="InterPro" id="IPR036097">
    <property type="entry name" value="HisK_dim/P_sf"/>
</dbReference>
<evidence type="ECO:0000256" key="5">
    <source>
        <dbReference type="ARBA" id="ARBA00022553"/>
    </source>
</evidence>
<organism evidence="17 18">
    <name type="scientific">Psychrobacillus insolitus</name>
    <dbReference type="NCBI Taxonomy" id="1461"/>
    <lineage>
        <taxon>Bacteria</taxon>
        <taxon>Bacillati</taxon>
        <taxon>Bacillota</taxon>
        <taxon>Bacilli</taxon>
        <taxon>Bacillales</taxon>
        <taxon>Bacillaceae</taxon>
        <taxon>Psychrobacillus</taxon>
    </lineage>
</organism>
<dbReference type="Proteomes" id="UP000248646">
    <property type="component" value="Unassembled WGS sequence"/>
</dbReference>
<comment type="catalytic activity">
    <reaction evidence="1">
        <text>ATP + protein L-histidine = ADP + protein N-phospho-L-histidine.</text>
        <dbReference type="EC" id="2.7.13.3"/>
    </reaction>
</comment>
<evidence type="ECO:0000256" key="13">
    <source>
        <dbReference type="ARBA" id="ARBA00023136"/>
    </source>
</evidence>
<comment type="subcellular location">
    <subcellularLocation>
        <location evidence="2">Cell membrane</location>
        <topology evidence="2">Multi-pass membrane protein</topology>
    </subcellularLocation>
</comment>
<feature type="transmembrane region" description="Helical" evidence="14">
    <location>
        <begin position="7"/>
        <end position="30"/>
    </location>
</feature>
<evidence type="ECO:0000256" key="8">
    <source>
        <dbReference type="ARBA" id="ARBA00022741"/>
    </source>
</evidence>
<evidence type="ECO:0000256" key="3">
    <source>
        <dbReference type="ARBA" id="ARBA00012438"/>
    </source>
</evidence>
<dbReference type="PROSITE" id="PS50885">
    <property type="entry name" value="HAMP"/>
    <property type="match status" value="1"/>
</dbReference>
<dbReference type="Gene3D" id="3.30.565.10">
    <property type="entry name" value="Histidine kinase-like ATPase, C-terminal domain"/>
    <property type="match status" value="1"/>
</dbReference>
<evidence type="ECO:0000256" key="9">
    <source>
        <dbReference type="ARBA" id="ARBA00022777"/>
    </source>
</evidence>
<dbReference type="PROSITE" id="PS50109">
    <property type="entry name" value="HIS_KIN"/>
    <property type="match status" value="1"/>
</dbReference>
<keyword evidence="7 14" id="KW-0812">Transmembrane</keyword>
<feature type="domain" description="HAMP" evidence="16">
    <location>
        <begin position="174"/>
        <end position="228"/>
    </location>
</feature>
<dbReference type="SMART" id="SM00388">
    <property type="entry name" value="HisKA"/>
    <property type="match status" value="1"/>
</dbReference>
<dbReference type="GO" id="GO:0005886">
    <property type="term" value="C:plasma membrane"/>
    <property type="evidence" value="ECO:0007669"/>
    <property type="project" value="UniProtKB-SubCell"/>
</dbReference>
<dbReference type="Gene3D" id="1.10.287.130">
    <property type="match status" value="1"/>
</dbReference>
<evidence type="ECO:0000256" key="12">
    <source>
        <dbReference type="ARBA" id="ARBA00023012"/>
    </source>
</evidence>
<dbReference type="InterPro" id="IPR004358">
    <property type="entry name" value="Sig_transdc_His_kin-like_C"/>
</dbReference>
<keyword evidence="4" id="KW-1003">Cell membrane</keyword>
<dbReference type="SMART" id="SM00387">
    <property type="entry name" value="HATPase_c"/>
    <property type="match status" value="1"/>
</dbReference>
<feature type="domain" description="Histidine kinase" evidence="15">
    <location>
        <begin position="236"/>
        <end position="447"/>
    </location>
</feature>
<evidence type="ECO:0000313" key="18">
    <source>
        <dbReference type="Proteomes" id="UP000248646"/>
    </source>
</evidence>
<dbReference type="InterPro" id="IPR003660">
    <property type="entry name" value="HAMP_dom"/>
</dbReference>
<dbReference type="Gene3D" id="6.10.340.10">
    <property type="match status" value="1"/>
</dbReference>
<dbReference type="InterPro" id="IPR005467">
    <property type="entry name" value="His_kinase_dom"/>
</dbReference>
<evidence type="ECO:0000259" key="16">
    <source>
        <dbReference type="PROSITE" id="PS50885"/>
    </source>
</evidence>
<evidence type="ECO:0000256" key="10">
    <source>
        <dbReference type="ARBA" id="ARBA00022840"/>
    </source>
</evidence>
<dbReference type="CDD" id="cd06225">
    <property type="entry name" value="HAMP"/>
    <property type="match status" value="1"/>
</dbReference>
<dbReference type="AlphaFoldDB" id="A0A2W7MCQ0"/>
<proteinExistence type="predicted"/>
<dbReference type="InterPro" id="IPR003594">
    <property type="entry name" value="HATPase_dom"/>
</dbReference>
<dbReference type="CDD" id="cd00075">
    <property type="entry name" value="HATPase"/>
    <property type="match status" value="1"/>
</dbReference>
<keyword evidence="5" id="KW-0597">Phosphoprotein</keyword>
<keyword evidence="10" id="KW-0067">ATP-binding</keyword>
<dbReference type="GO" id="GO:0005524">
    <property type="term" value="F:ATP binding"/>
    <property type="evidence" value="ECO:0007669"/>
    <property type="project" value="UniProtKB-KW"/>
</dbReference>
<dbReference type="FunFam" id="3.30.565.10:FF:000006">
    <property type="entry name" value="Sensor histidine kinase WalK"/>
    <property type="match status" value="1"/>
</dbReference>
<dbReference type="FunFam" id="1.10.287.130:FF:000001">
    <property type="entry name" value="Two-component sensor histidine kinase"/>
    <property type="match status" value="1"/>
</dbReference>
<keyword evidence="13 14" id="KW-0472">Membrane</keyword>
<dbReference type="PANTHER" id="PTHR45528:SF12">
    <property type="entry name" value="SENSOR HISTIDINE KINASE ARSS"/>
    <property type="match status" value="1"/>
</dbReference>